<dbReference type="PANTHER" id="PTHR30086:SF20">
    <property type="entry name" value="ARGININE EXPORTER PROTEIN ARGO-RELATED"/>
    <property type="match status" value="1"/>
</dbReference>
<evidence type="ECO:0000256" key="6">
    <source>
        <dbReference type="SAM" id="Phobius"/>
    </source>
</evidence>
<dbReference type="STRING" id="321267.SHM7688_00333"/>
<feature type="transmembrane region" description="Helical" evidence="6">
    <location>
        <begin position="41"/>
        <end position="65"/>
    </location>
</feature>
<keyword evidence="8" id="KW-1185">Reference proteome</keyword>
<protein>
    <submittedName>
        <fullName evidence="7">Homoserine/homoserine lactone efflux protein</fullName>
    </submittedName>
</protein>
<keyword evidence="2" id="KW-1003">Cell membrane</keyword>
<evidence type="ECO:0000313" key="7">
    <source>
        <dbReference type="EMBL" id="CUH50902.1"/>
    </source>
</evidence>
<dbReference type="Proteomes" id="UP000054823">
    <property type="component" value="Unassembled WGS sequence"/>
</dbReference>
<evidence type="ECO:0000256" key="2">
    <source>
        <dbReference type="ARBA" id="ARBA00022475"/>
    </source>
</evidence>
<keyword evidence="5 6" id="KW-0472">Membrane</keyword>
<name>A0A0P1FA95_9RHOB</name>
<keyword evidence="3 6" id="KW-0812">Transmembrane</keyword>
<feature type="transmembrane region" description="Helical" evidence="6">
    <location>
        <begin position="187"/>
        <end position="205"/>
    </location>
</feature>
<keyword evidence="4 6" id="KW-1133">Transmembrane helix</keyword>
<proteinExistence type="predicted"/>
<dbReference type="PANTHER" id="PTHR30086">
    <property type="entry name" value="ARGININE EXPORTER PROTEIN ARGO"/>
    <property type="match status" value="1"/>
</dbReference>
<dbReference type="GO" id="GO:0015171">
    <property type="term" value="F:amino acid transmembrane transporter activity"/>
    <property type="evidence" value="ECO:0007669"/>
    <property type="project" value="TreeGrafter"/>
</dbReference>
<dbReference type="Pfam" id="PF01810">
    <property type="entry name" value="LysE"/>
    <property type="match status" value="1"/>
</dbReference>
<evidence type="ECO:0000256" key="1">
    <source>
        <dbReference type="ARBA" id="ARBA00004651"/>
    </source>
</evidence>
<comment type="subcellular location">
    <subcellularLocation>
        <location evidence="1">Cell membrane</location>
        <topology evidence="1">Multi-pass membrane protein</topology>
    </subcellularLocation>
</comment>
<dbReference type="EMBL" id="CYPW01000004">
    <property type="protein sequence ID" value="CUH50902.1"/>
    <property type="molecule type" value="Genomic_DNA"/>
</dbReference>
<feature type="transmembrane region" description="Helical" evidence="6">
    <location>
        <begin position="6"/>
        <end position="29"/>
    </location>
</feature>
<gene>
    <name evidence="7" type="primary">rhtB_1</name>
    <name evidence="7" type="ORF">SHM7688_00333</name>
</gene>
<dbReference type="AlphaFoldDB" id="A0A0P1FA95"/>
<evidence type="ECO:0000256" key="3">
    <source>
        <dbReference type="ARBA" id="ARBA00022692"/>
    </source>
</evidence>
<dbReference type="GO" id="GO:0005886">
    <property type="term" value="C:plasma membrane"/>
    <property type="evidence" value="ECO:0007669"/>
    <property type="project" value="UniProtKB-SubCell"/>
</dbReference>
<dbReference type="PIRSF" id="PIRSF006324">
    <property type="entry name" value="LeuE"/>
    <property type="match status" value="1"/>
</dbReference>
<evidence type="ECO:0000256" key="4">
    <source>
        <dbReference type="ARBA" id="ARBA00022989"/>
    </source>
</evidence>
<organism evidence="7 8">
    <name type="scientific">Shimia marina</name>
    <dbReference type="NCBI Taxonomy" id="321267"/>
    <lineage>
        <taxon>Bacteria</taxon>
        <taxon>Pseudomonadati</taxon>
        <taxon>Pseudomonadota</taxon>
        <taxon>Alphaproteobacteria</taxon>
        <taxon>Rhodobacterales</taxon>
        <taxon>Roseobacteraceae</taxon>
    </lineage>
</organism>
<evidence type="ECO:0000256" key="5">
    <source>
        <dbReference type="ARBA" id="ARBA00023136"/>
    </source>
</evidence>
<sequence>MIPIDVAILFMGAAIALALVPGPDNIFVLTQSALHGRVAGLTVTLGLASGLIFHTTAVALGVAVIFQTSQIAFAILKYIGAVYLAYLAFKAFTAAKSNLDGGAPAPETSAKQYARGLIMNIANPKVTIFFLAFLPQFVDPANGPIVPQFYQLGLLMILATLLVFGSVALAAGWLGDWLKNSPTAQIWLNRLAGVVFIALALKLVTAER</sequence>
<reference evidence="7 8" key="1">
    <citation type="submission" date="2015-09" db="EMBL/GenBank/DDBJ databases">
        <authorList>
            <consortium name="Swine Surveillance"/>
        </authorList>
    </citation>
    <scope>NUCLEOTIDE SEQUENCE [LARGE SCALE GENOMIC DNA]</scope>
    <source>
        <strain evidence="7 8">CECT 7688</strain>
    </source>
</reference>
<feature type="transmembrane region" description="Helical" evidence="6">
    <location>
        <begin position="117"/>
        <end position="137"/>
    </location>
</feature>
<feature type="transmembrane region" description="Helical" evidence="6">
    <location>
        <begin position="149"/>
        <end position="175"/>
    </location>
</feature>
<dbReference type="OrthoDB" id="9804822at2"/>
<dbReference type="InterPro" id="IPR001123">
    <property type="entry name" value="LeuE-type"/>
</dbReference>
<dbReference type="RefSeq" id="WP_058238282.1">
    <property type="nucleotide sequence ID" value="NZ_CYPW01000004.1"/>
</dbReference>
<evidence type="ECO:0000313" key="8">
    <source>
        <dbReference type="Proteomes" id="UP000054823"/>
    </source>
</evidence>
<accession>A0A0P1FA95</accession>
<feature type="transmembrane region" description="Helical" evidence="6">
    <location>
        <begin position="71"/>
        <end position="89"/>
    </location>
</feature>